<evidence type="ECO:0000313" key="3">
    <source>
        <dbReference type="Proteomes" id="UP000779809"/>
    </source>
</evidence>
<evidence type="ECO:0000313" key="2">
    <source>
        <dbReference type="EMBL" id="MBI2677717.1"/>
    </source>
</evidence>
<evidence type="ECO:0008006" key="4">
    <source>
        <dbReference type="Google" id="ProtNLM"/>
    </source>
</evidence>
<dbReference type="Gene3D" id="2.60.40.10">
    <property type="entry name" value="Immunoglobulins"/>
    <property type="match status" value="2"/>
</dbReference>
<reference evidence="2" key="1">
    <citation type="submission" date="2020-07" db="EMBL/GenBank/DDBJ databases">
        <title>Huge and variable diversity of episymbiotic CPR bacteria and DPANN archaea in groundwater ecosystems.</title>
        <authorList>
            <person name="He C.Y."/>
            <person name="Keren R."/>
            <person name="Whittaker M."/>
            <person name="Farag I.F."/>
            <person name="Doudna J."/>
            <person name="Cate J.H.D."/>
            <person name="Banfield J.F."/>
        </authorList>
    </citation>
    <scope>NUCLEOTIDE SEQUENCE</scope>
    <source>
        <strain evidence="2">NC_groundwater_580_Pr5_B-0.1um_64_19</strain>
    </source>
</reference>
<comment type="caution">
    <text evidence="2">The sequence shown here is derived from an EMBL/GenBank/DDBJ whole genome shotgun (WGS) entry which is preliminary data.</text>
</comment>
<dbReference type="CDD" id="cd16013">
    <property type="entry name" value="AcpA"/>
    <property type="match status" value="1"/>
</dbReference>
<accession>A0A932A6Z5</accession>
<dbReference type="InterPro" id="IPR013783">
    <property type="entry name" value="Ig-like_fold"/>
</dbReference>
<dbReference type="GO" id="GO:0042578">
    <property type="term" value="F:phosphoric ester hydrolase activity"/>
    <property type="evidence" value="ECO:0007669"/>
    <property type="project" value="UniProtKB-ARBA"/>
</dbReference>
<dbReference type="Proteomes" id="UP000779809">
    <property type="component" value="Unassembled WGS sequence"/>
</dbReference>
<protein>
    <recommendedName>
        <fullName evidence="4">Phosphoesterase</fullName>
    </recommendedName>
</protein>
<dbReference type="Gene3D" id="3.40.720.10">
    <property type="entry name" value="Alkaline Phosphatase, subunit A"/>
    <property type="match status" value="1"/>
</dbReference>
<dbReference type="PANTHER" id="PTHR31956:SF1">
    <property type="entry name" value="NON-SPECIFIC PHOSPHOLIPASE C1"/>
    <property type="match status" value="1"/>
</dbReference>
<proteinExistence type="predicted"/>
<sequence length="545" mass="58147">MTICTPANGATVTSPVHVVAGATDNEFNVTVLQIYVDGAKVYQVLAASLDTNIALAPGTHRLTVQAMDSGNRIFKATESITVSGSTPPSACALNPAQPSVTICSPANGATVSSPVHVEAQTNCQCTVRYVQVYLDGSKIYQVSGASLTADIAIASGSHRLTVQAIDSANATFKSSINITVSAGPPPPPPPPPPNGTNSPVKHLIVIVLQNRGFDHLFGTMPGVEGINPSVPGYTQLDANGNPVTPSLITAASTSDVNHSRSTYLAAWDNGAMDKYAATNGMLSMGHYDDSMPGVDKLWTWAQTYALADNYFSSTMSNGPSQQLYLAAASDNNFPYSVQPYYGPCQKADAAAKPFSFRTVGDQMNASSVTWAWFAENYAQCGGGYLPVQNPFQYFTSTQNTSNIKDLSNFYTALTNGTLPSVSYIQPNPGHSTHPGSGSITTAANWLDGFIKKVQASSSWPDTAVVITWDESGGWWDHVPPPQIDSQGLGARVPLIVISPYARMGHVSHTRMDHVSILKWIQWNWGLGTLNPREDLSADINDMFQF</sequence>
<name>A0A932A6Z5_9BACT</name>
<dbReference type="PANTHER" id="PTHR31956">
    <property type="entry name" value="NON-SPECIFIC PHOSPHOLIPASE C4-RELATED"/>
    <property type="match status" value="1"/>
</dbReference>
<dbReference type="InterPro" id="IPR017850">
    <property type="entry name" value="Alkaline_phosphatase_core_sf"/>
</dbReference>
<dbReference type="Pfam" id="PF04185">
    <property type="entry name" value="Phosphoesterase"/>
    <property type="match status" value="1"/>
</dbReference>
<dbReference type="InterPro" id="IPR007312">
    <property type="entry name" value="Phosphoesterase"/>
</dbReference>
<gene>
    <name evidence="2" type="ORF">HYX28_02940</name>
</gene>
<dbReference type="EMBL" id="JACPNR010000004">
    <property type="protein sequence ID" value="MBI2677717.1"/>
    <property type="molecule type" value="Genomic_DNA"/>
</dbReference>
<dbReference type="AlphaFoldDB" id="A0A932A6Z5"/>
<dbReference type="Pfam" id="PF17957">
    <property type="entry name" value="Big_7"/>
    <property type="match status" value="2"/>
</dbReference>
<evidence type="ECO:0000256" key="1">
    <source>
        <dbReference type="ARBA" id="ARBA00022801"/>
    </source>
</evidence>
<organism evidence="2 3">
    <name type="scientific">Candidatus Korobacter versatilis</name>
    <dbReference type="NCBI Taxonomy" id="658062"/>
    <lineage>
        <taxon>Bacteria</taxon>
        <taxon>Pseudomonadati</taxon>
        <taxon>Acidobacteriota</taxon>
        <taxon>Terriglobia</taxon>
        <taxon>Terriglobales</taxon>
        <taxon>Candidatus Korobacteraceae</taxon>
        <taxon>Candidatus Korobacter</taxon>
    </lineage>
</organism>
<keyword evidence="1" id="KW-0378">Hydrolase</keyword>